<gene>
    <name evidence="2" type="ORF">A7J57_13270</name>
</gene>
<evidence type="ECO:0000313" key="3">
    <source>
        <dbReference type="Proteomes" id="UP000077098"/>
    </source>
</evidence>
<dbReference type="UniPathway" id="UPA00193"/>
<organism evidence="2 3">
    <name type="scientific">Agrobacterium tumefaciens</name>
    <dbReference type="NCBI Taxonomy" id="358"/>
    <lineage>
        <taxon>Bacteria</taxon>
        <taxon>Pseudomonadati</taxon>
        <taxon>Pseudomonadota</taxon>
        <taxon>Alphaproteobacteria</taxon>
        <taxon>Hyphomicrobiales</taxon>
        <taxon>Rhizobiaceae</taxon>
        <taxon>Rhizobium/Agrobacterium group</taxon>
        <taxon>Agrobacterium</taxon>
        <taxon>Agrobacterium tumefaciens complex</taxon>
    </lineage>
</organism>
<evidence type="ECO:0000256" key="1">
    <source>
        <dbReference type="ARBA" id="ARBA00023002"/>
    </source>
</evidence>
<sequence length="306" mass="32330">MIIKRNMHKLPDNVTTSAIPASIEASPAQVLGATDLSGVFPKGVRVYLTDTGAASQEKLVQAAAHLHDLGYVPVPHLAARRLPSRAGFEEQVKRLAGEAGVTDVLVVGGGVDRPVGPFASSMDLLSTGLLDSCGITQIAIAGHPEGSPDFSDDIAVNALKLKREFAERTNADMRIVTQFGFDPGRFIAWAEGLALSGIDLPVHIGVSGPAKITTLLKYAALCGVGNSIAYLKKNALSLTTLAKGHSPEGVVGPIERHWRANTQGPIQQIHVFPFGGLQNSADWLVQRGSWKRDPTAHALSPDSMTG</sequence>
<comment type="caution">
    <text evidence="2">The sequence shown here is derived from an EMBL/GenBank/DDBJ whole genome shotgun (WGS) entry which is preliminary data.</text>
</comment>
<dbReference type="Gene3D" id="3.20.20.220">
    <property type="match status" value="1"/>
</dbReference>
<dbReference type="GO" id="GO:0016491">
    <property type="term" value="F:oxidoreductase activity"/>
    <property type="evidence" value="ECO:0007669"/>
    <property type="project" value="UniProtKB-KW"/>
</dbReference>
<dbReference type="RefSeq" id="WP_063948803.1">
    <property type="nucleotide sequence ID" value="NZ_LXPS01000011.1"/>
</dbReference>
<dbReference type="InterPro" id="IPR029041">
    <property type="entry name" value="FAD-linked_oxidoreductase-like"/>
</dbReference>
<reference evidence="2 3" key="1">
    <citation type="submission" date="2016-05" db="EMBL/GenBank/DDBJ databases">
        <authorList>
            <person name="Lavstsen T."/>
            <person name="Jespersen J.S."/>
        </authorList>
    </citation>
    <scope>NUCLEOTIDE SEQUENCE [LARGE SCALE GENOMIC DNA]</scope>
    <source>
        <strain evidence="2 3">KCJ1736</strain>
    </source>
</reference>
<dbReference type="SUPFAM" id="SSF51730">
    <property type="entry name" value="FAD-linked oxidoreductase"/>
    <property type="match status" value="1"/>
</dbReference>
<dbReference type="Proteomes" id="UP000077098">
    <property type="component" value="Unassembled WGS sequence"/>
</dbReference>
<dbReference type="EMBL" id="LXPS01000011">
    <property type="protein sequence ID" value="OAE47023.1"/>
    <property type="molecule type" value="Genomic_DNA"/>
</dbReference>
<evidence type="ECO:0000313" key="2">
    <source>
        <dbReference type="EMBL" id="OAE47023.1"/>
    </source>
</evidence>
<dbReference type="GO" id="GO:0035999">
    <property type="term" value="P:tetrahydrofolate interconversion"/>
    <property type="evidence" value="ECO:0007669"/>
    <property type="project" value="UniProtKB-UniPathway"/>
</dbReference>
<dbReference type="AlphaFoldDB" id="A0A176XE96"/>
<keyword evidence="1" id="KW-0560">Oxidoreductase</keyword>
<accession>A0A176XE96</accession>
<protein>
    <submittedName>
        <fullName evidence="2">Methylenetetrahydrofolate reductase</fullName>
    </submittedName>
</protein>
<name>A0A176XE96_AGRTU</name>
<proteinExistence type="predicted"/>